<sequence>MREANVGLIGLGTMGSALALNIAEKGFNLAVTTLHPDRVDEFLTGAGELAENLIGAKSAEEMVAALTPPRSLILLVPAGPAVDAIVETYAPLLSPGDTIIDAGNANFHNTRKRAEELAARGLNFVGMGVSGGEEGARNGPSIMVGGAKESYVPLRPVIEAIAAKFEGDPCADWLGPDGAGHFVKTVHNGIEYADMQMIAEVYGLLRDGEGAAPTDVGTLFESWNAGKLNSFLMEISAEILQANDDATGKPVVDVIMDKAGQKGTGRWTVIEALSLGQSASTIEAAVGARGWSADREARATGENLFPGDAGKCEFDRTDLADALLAARIIAYAQGFQVLTAASEEYEWGIDMARVAEIWRAGCIIRSALLDDISDAFRSDLPDGRLLFAPAFHDALTKGTDAMRRIVSTAILQGLPVPAFSAALAWFDSMRQARGTTNMVQAQRDFFGAHSFERLDQPGSHHGPWAQKNS</sequence>
<dbReference type="SUPFAM" id="SSF48179">
    <property type="entry name" value="6-phosphogluconate dehydrogenase C-terminal domain-like"/>
    <property type="match status" value="1"/>
</dbReference>
<dbReference type="PROSITE" id="PS00461">
    <property type="entry name" value="6PGD"/>
    <property type="match status" value="1"/>
</dbReference>
<evidence type="ECO:0000256" key="11">
    <source>
        <dbReference type="ARBA" id="ARBA00048640"/>
    </source>
</evidence>
<dbReference type="PANTHER" id="PTHR11811">
    <property type="entry name" value="6-PHOSPHOGLUCONATE DEHYDROGENASE"/>
    <property type="match status" value="1"/>
</dbReference>
<dbReference type="Gene3D" id="3.40.50.720">
    <property type="entry name" value="NAD(P)-binding Rossmann-like Domain"/>
    <property type="match status" value="1"/>
</dbReference>
<dbReference type="InterPro" id="IPR006183">
    <property type="entry name" value="Pgluconate_DH"/>
</dbReference>
<dbReference type="PIRSF" id="PIRSF000109">
    <property type="entry name" value="6PGD"/>
    <property type="match status" value="1"/>
</dbReference>
<keyword evidence="8 12" id="KW-0560">Oxidoreductase</keyword>
<feature type="binding site" evidence="14">
    <location>
        <position position="449"/>
    </location>
    <ligand>
        <name>substrate</name>
        <note>ligand shared between dimeric partners</note>
    </ligand>
</feature>
<dbReference type="InterPro" id="IPR006113">
    <property type="entry name" value="6PGDH_Gnd/GntZ"/>
</dbReference>
<evidence type="ECO:0000256" key="15">
    <source>
        <dbReference type="RuleBase" id="RU000485"/>
    </source>
</evidence>
<dbReference type="SMART" id="SM01350">
    <property type="entry name" value="6PGD"/>
    <property type="match status" value="1"/>
</dbReference>
<comment type="subunit">
    <text evidence="4 12">Homodimer.</text>
</comment>
<dbReference type="InterPro" id="IPR006115">
    <property type="entry name" value="6PGDH_NADP-bd"/>
</dbReference>
<dbReference type="Gene3D" id="1.10.1040.10">
    <property type="entry name" value="N-(1-d-carboxylethyl)-l-norvaline Dehydrogenase, domain 2"/>
    <property type="match status" value="1"/>
</dbReference>
<feature type="binding site" description="in other chain" evidence="14">
    <location>
        <begin position="187"/>
        <end position="188"/>
    </location>
    <ligand>
        <name>substrate</name>
        <note>ligand shared between dimeric partners</note>
    </ligand>
</feature>
<feature type="binding site" description="in other chain" evidence="14">
    <location>
        <begin position="130"/>
        <end position="132"/>
    </location>
    <ligand>
        <name>substrate</name>
        <note>ligand shared between dimeric partners</note>
    </ligand>
</feature>
<evidence type="ECO:0000313" key="17">
    <source>
        <dbReference type="EMBL" id="MBI1494557.1"/>
    </source>
</evidence>
<dbReference type="Proteomes" id="UP000640583">
    <property type="component" value="Unassembled WGS sequence"/>
</dbReference>
<feature type="binding site" description="in other chain" evidence="14">
    <location>
        <position position="262"/>
    </location>
    <ligand>
        <name>substrate</name>
        <note>ligand shared between dimeric partners</note>
    </ligand>
</feature>
<dbReference type="FunFam" id="1.10.1040.10:FF:000032">
    <property type="entry name" value="6-phosphogluconate dehydrogenase, decarboxylating"/>
    <property type="match status" value="1"/>
</dbReference>
<dbReference type="Pfam" id="PF03446">
    <property type="entry name" value="NAD_binding_2"/>
    <property type="match status" value="1"/>
</dbReference>
<evidence type="ECO:0000256" key="13">
    <source>
        <dbReference type="PIRSR" id="PIRSR000109-1"/>
    </source>
</evidence>
<organism evidence="17 18">
    <name type="scientific">Halocynthiibacter styelae</name>
    <dbReference type="NCBI Taxonomy" id="2761955"/>
    <lineage>
        <taxon>Bacteria</taxon>
        <taxon>Pseudomonadati</taxon>
        <taxon>Pseudomonadota</taxon>
        <taxon>Alphaproteobacteria</taxon>
        <taxon>Rhodobacterales</taxon>
        <taxon>Paracoccaceae</taxon>
        <taxon>Halocynthiibacter</taxon>
    </lineage>
</organism>
<dbReference type="Gene3D" id="1.20.5.320">
    <property type="entry name" value="6-Phosphogluconate Dehydrogenase, domain 3"/>
    <property type="match status" value="1"/>
</dbReference>
<dbReference type="InterPro" id="IPR013328">
    <property type="entry name" value="6PGD_dom2"/>
</dbReference>
<evidence type="ECO:0000256" key="12">
    <source>
        <dbReference type="PIRNR" id="PIRNR000109"/>
    </source>
</evidence>
<dbReference type="InterPro" id="IPR006114">
    <property type="entry name" value="6PGDH_C"/>
</dbReference>
<feature type="binding site" description="in other chain" evidence="14">
    <location>
        <position position="192"/>
    </location>
    <ligand>
        <name>substrate</name>
        <note>ligand shared between dimeric partners</note>
    </ligand>
</feature>
<dbReference type="GO" id="GO:0019521">
    <property type="term" value="P:D-gluconate metabolic process"/>
    <property type="evidence" value="ECO:0007669"/>
    <property type="project" value="UniProtKB-KW"/>
</dbReference>
<feature type="binding site" description="in other chain" evidence="14">
    <location>
        <position position="104"/>
    </location>
    <ligand>
        <name>substrate</name>
        <note>ligand shared between dimeric partners</note>
    </ligand>
</feature>
<keyword evidence="18" id="KW-1185">Reference proteome</keyword>
<evidence type="ECO:0000256" key="14">
    <source>
        <dbReference type="PIRSR" id="PIRSR000109-2"/>
    </source>
</evidence>
<dbReference type="GO" id="GO:0050661">
    <property type="term" value="F:NADP binding"/>
    <property type="evidence" value="ECO:0007669"/>
    <property type="project" value="InterPro"/>
</dbReference>
<evidence type="ECO:0000259" key="16">
    <source>
        <dbReference type="SMART" id="SM01350"/>
    </source>
</evidence>
<dbReference type="Pfam" id="PF00393">
    <property type="entry name" value="6PGD"/>
    <property type="match status" value="1"/>
</dbReference>
<evidence type="ECO:0000256" key="4">
    <source>
        <dbReference type="ARBA" id="ARBA00011738"/>
    </source>
</evidence>
<dbReference type="InterPro" id="IPR006184">
    <property type="entry name" value="6PGdom_BS"/>
</dbReference>
<dbReference type="PRINTS" id="PR00076">
    <property type="entry name" value="6PGDHDRGNASE"/>
</dbReference>
<gene>
    <name evidence="17" type="primary">gndA</name>
    <name evidence="17" type="ORF">H1D41_12995</name>
</gene>
<feature type="binding site" description="in other chain" evidence="14">
    <location>
        <position position="289"/>
    </location>
    <ligand>
        <name>substrate</name>
        <note>ligand shared between dimeric partners</note>
    </ligand>
</feature>
<dbReference type="EC" id="1.1.1.44" evidence="5 12"/>
<comment type="function">
    <text evidence="1 12">Catalyzes the oxidative decarboxylation of 6-phosphogluconate to ribulose 5-phosphate and CO(2), with concomitant reduction of NADP to NADPH.</text>
</comment>
<feature type="binding site" evidence="14">
    <location>
        <position position="443"/>
    </location>
    <ligand>
        <name>substrate</name>
        <note>ligand shared between dimeric partners</note>
    </ligand>
</feature>
<comment type="pathway">
    <text evidence="2 12 15">Carbohydrate degradation; pentose phosphate pathway; D-ribulose 5-phosphate from D-glucose 6-phosphate (oxidative stage): step 3/3.</text>
</comment>
<evidence type="ECO:0000256" key="6">
    <source>
        <dbReference type="ARBA" id="ARBA00018193"/>
    </source>
</evidence>
<evidence type="ECO:0000256" key="2">
    <source>
        <dbReference type="ARBA" id="ARBA00004874"/>
    </source>
</evidence>
<feature type="active site" description="Proton acceptor" evidence="13">
    <location>
        <position position="184"/>
    </location>
</feature>
<dbReference type="UniPathway" id="UPA00115">
    <property type="reaction ID" value="UER00410"/>
</dbReference>
<comment type="caution">
    <text evidence="17">The sequence shown here is derived from an EMBL/GenBank/DDBJ whole genome shotgun (WGS) entry which is preliminary data.</text>
</comment>
<dbReference type="RefSeq" id="WP_228849317.1">
    <property type="nucleotide sequence ID" value="NZ_JADCKQ010000010.1"/>
</dbReference>
<feature type="active site" description="Proton donor" evidence="13">
    <location>
        <position position="191"/>
    </location>
</feature>
<dbReference type="EMBL" id="JADCKQ010000010">
    <property type="protein sequence ID" value="MBI1494557.1"/>
    <property type="molecule type" value="Genomic_DNA"/>
</dbReference>
<dbReference type="InterPro" id="IPR008927">
    <property type="entry name" value="6-PGluconate_DH-like_C_sf"/>
</dbReference>
<reference evidence="17" key="1">
    <citation type="submission" date="2020-10" db="EMBL/GenBank/DDBJ databases">
        <title>Paenihalocynthiibacter styelae gen. nov., sp. nov., isolated from stalked sea squirt Styela clava.</title>
        <authorList>
            <person name="Kim Y.-O."/>
            <person name="Yoon J.-H."/>
        </authorList>
    </citation>
    <scope>NUCLEOTIDE SEQUENCE</scope>
    <source>
        <strain evidence="17">MYP1-1</strain>
    </source>
</reference>
<comment type="similarity">
    <text evidence="3 12 15">Belongs to the 6-phosphogluconate dehydrogenase family.</text>
</comment>
<name>A0A8J7LWM1_9RHOB</name>
<dbReference type="GO" id="GO:0004616">
    <property type="term" value="F:phosphogluconate dehydrogenase (decarboxylating) activity"/>
    <property type="evidence" value="ECO:0007669"/>
    <property type="project" value="UniProtKB-EC"/>
</dbReference>
<evidence type="ECO:0000256" key="9">
    <source>
        <dbReference type="ARBA" id="ARBA00023064"/>
    </source>
</evidence>
<feature type="domain" description="6-phosphogluconate dehydrogenase C-terminal" evidence="16">
    <location>
        <begin position="180"/>
        <end position="465"/>
    </location>
</feature>
<dbReference type="SUPFAM" id="SSF51735">
    <property type="entry name" value="NAD(P)-binding Rossmann-fold domains"/>
    <property type="match status" value="1"/>
</dbReference>
<dbReference type="GO" id="GO:0006098">
    <property type="term" value="P:pentose-phosphate shunt"/>
    <property type="evidence" value="ECO:0007669"/>
    <property type="project" value="UniProtKB-UniPathway"/>
</dbReference>
<keyword evidence="10 12" id="KW-0570">Pentose shunt</keyword>
<evidence type="ECO:0000313" key="18">
    <source>
        <dbReference type="Proteomes" id="UP000640583"/>
    </source>
</evidence>
<proteinExistence type="inferred from homology"/>
<dbReference type="AlphaFoldDB" id="A0A8J7LWM1"/>
<accession>A0A8J7LWM1</accession>
<evidence type="ECO:0000256" key="10">
    <source>
        <dbReference type="ARBA" id="ARBA00023126"/>
    </source>
</evidence>
<protein>
    <recommendedName>
        <fullName evidence="6 12">6-phosphogluconate dehydrogenase, decarboxylating</fullName>
        <ecNumber evidence="5 12">1.1.1.44</ecNumber>
    </recommendedName>
</protein>
<keyword evidence="9 15" id="KW-0311">Gluconate utilization</keyword>
<evidence type="ECO:0000256" key="3">
    <source>
        <dbReference type="ARBA" id="ARBA00008419"/>
    </source>
</evidence>
<comment type="catalytic activity">
    <reaction evidence="11 12 15">
        <text>6-phospho-D-gluconate + NADP(+) = D-ribulose 5-phosphate + CO2 + NADPH</text>
        <dbReference type="Rhea" id="RHEA:10116"/>
        <dbReference type="ChEBI" id="CHEBI:16526"/>
        <dbReference type="ChEBI" id="CHEBI:57783"/>
        <dbReference type="ChEBI" id="CHEBI:58121"/>
        <dbReference type="ChEBI" id="CHEBI:58349"/>
        <dbReference type="ChEBI" id="CHEBI:58759"/>
        <dbReference type="EC" id="1.1.1.44"/>
    </reaction>
</comment>
<dbReference type="InterPro" id="IPR036291">
    <property type="entry name" value="NAD(P)-bd_dom_sf"/>
</dbReference>
<evidence type="ECO:0000256" key="5">
    <source>
        <dbReference type="ARBA" id="ARBA00013011"/>
    </source>
</evidence>
<evidence type="ECO:0000256" key="8">
    <source>
        <dbReference type="ARBA" id="ARBA00023002"/>
    </source>
</evidence>
<keyword evidence="7 12" id="KW-0521">NADP</keyword>
<dbReference type="NCBIfam" id="TIGR00873">
    <property type="entry name" value="gnd"/>
    <property type="match status" value="1"/>
</dbReference>
<evidence type="ECO:0000256" key="1">
    <source>
        <dbReference type="ARBA" id="ARBA00002526"/>
    </source>
</evidence>
<evidence type="ECO:0000256" key="7">
    <source>
        <dbReference type="ARBA" id="ARBA00022857"/>
    </source>
</evidence>
<dbReference type="NCBIfam" id="NF006765">
    <property type="entry name" value="PRK09287.1"/>
    <property type="match status" value="1"/>
</dbReference>